<evidence type="ECO:0000313" key="2">
    <source>
        <dbReference type="EMBL" id="MPM34036.1"/>
    </source>
</evidence>
<feature type="region of interest" description="Disordered" evidence="1">
    <location>
        <begin position="37"/>
        <end position="86"/>
    </location>
</feature>
<dbReference type="EMBL" id="VSSQ01006848">
    <property type="protein sequence ID" value="MPM34036.1"/>
    <property type="molecule type" value="Genomic_DNA"/>
</dbReference>
<comment type="caution">
    <text evidence="2">The sequence shown here is derived from an EMBL/GenBank/DDBJ whole genome shotgun (WGS) entry which is preliminary data.</text>
</comment>
<dbReference type="AlphaFoldDB" id="A0A644YZP6"/>
<organism evidence="2">
    <name type="scientific">bioreactor metagenome</name>
    <dbReference type="NCBI Taxonomy" id="1076179"/>
    <lineage>
        <taxon>unclassified sequences</taxon>
        <taxon>metagenomes</taxon>
        <taxon>ecological metagenomes</taxon>
    </lineage>
</organism>
<feature type="compositionally biased region" description="Basic and acidic residues" evidence="1">
    <location>
        <begin position="50"/>
        <end position="65"/>
    </location>
</feature>
<accession>A0A644YZP6</accession>
<gene>
    <name evidence="2" type="ORF">SDC9_80617</name>
</gene>
<protein>
    <submittedName>
        <fullName evidence="2">Uncharacterized protein</fullName>
    </submittedName>
</protein>
<reference evidence="2" key="1">
    <citation type="submission" date="2019-08" db="EMBL/GenBank/DDBJ databases">
        <authorList>
            <person name="Kucharzyk K."/>
            <person name="Murdoch R.W."/>
            <person name="Higgins S."/>
            <person name="Loffler F."/>
        </authorList>
    </citation>
    <scope>NUCLEOTIDE SEQUENCE</scope>
</reference>
<sequence>MCARPFDGWLIRFVGQPHDPGGILFAIFLRFHKQGGCHGQPRHSQQRSSDYGKTKRERHRAEHFPFHARQRNNRYKNNQDDDLPENGRVHHFGCPLDGDFIDVVFPFLSVQLVHVIVMVIEIKRYELGNDYPTVNNNPKVERTQAHQVSINPKNIHQGQRKQ</sequence>
<evidence type="ECO:0000256" key="1">
    <source>
        <dbReference type="SAM" id="MobiDB-lite"/>
    </source>
</evidence>
<proteinExistence type="predicted"/>
<name>A0A644YZP6_9ZZZZ</name>